<gene>
    <name evidence="2" type="ORF">K0U00_44520</name>
</gene>
<dbReference type="InterPro" id="IPR011251">
    <property type="entry name" value="Luciferase-like_dom"/>
</dbReference>
<reference evidence="2 3" key="1">
    <citation type="submission" date="2021-07" db="EMBL/GenBank/DDBJ databases">
        <title>Paenibacillus radiodurans sp. nov., isolated from the southeastern edge of Tengger Desert.</title>
        <authorList>
            <person name="Zhang G."/>
        </authorList>
    </citation>
    <scope>NUCLEOTIDE SEQUENCE [LARGE SCALE GENOMIC DNA]</scope>
    <source>
        <strain evidence="2 3">CCM 7311</strain>
    </source>
</reference>
<evidence type="ECO:0000313" key="2">
    <source>
        <dbReference type="EMBL" id="MBW7461142.1"/>
    </source>
</evidence>
<comment type="caution">
    <text evidence="2">The sequence shown here is derived from an EMBL/GenBank/DDBJ whole genome shotgun (WGS) entry which is preliminary data.</text>
</comment>
<dbReference type="SUPFAM" id="SSF51679">
    <property type="entry name" value="Bacterial luciferase-like"/>
    <property type="match status" value="1"/>
</dbReference>
<dbReference type="EMBL" id="JAHZIK010002720">
    <property type="protein sequence ID" value="MBW7461142.1"/>
    <property type="molecule type" value="Genomic_DNA"/>
</dbReference>
<dbReference type="InterPro" id="IPR036661">
    <property type="entry name" value="Luciferase-like_sf"/>
</dbReference>
<dbReference type="InterPro" id="IPR050766">
    <property type="entry name" value="Bact_Lucif_Oxidored"/>
</dbReference>
<feature type="domain" description="Luciferase-like" evidence="1">
    <location>
        <begin position="3"/>
        <end position="139"/>
    </location>
</feature>
<dbReference type="Gene3D" id="3.20.20.30">
    <property type="entry name" value="Luciferase-like domain"/>
    <property type="match status" value="1"/>
</dbReference>
<dbReference type="PANTHER" id="PTHR30137:SF20">
    <property type="entry name" value="N-ACETYL-S-ALKYLCYSTEINE MONOOXYGENASE"/>
    <property type="match status" value="1"/>
</dbReference>
<dbReference type="Pfam" id="PF00296">
    <property type="entry name" value="Bac_luciferase"/>
    <property type="match status" value="1"/>
</dbReference>
<organism evidence="2 3">
    <name type="scientific">Paenibacillus sepulcri</name>
    <dbReference type="NCBI Taxonomy" id="359917"/>
    <lineage>
        <taxon>Bacteria</taxon>
        <taxon>Bacillati</taxon>
        <taxon>Bacillota</taxon>
        <taxon>Bacilli</taxon>
        <taxon>Bacillales</taxon>
        <taxon>Paenibacillaceae</taxon>
        <taxon>Paenibacillus</taxon>
    </lineage>
</organism>
<evidence type="ECO:0000259" key="1">
    <source>
        <dbReference type="Pfam" id="PF00296"/>
    </source>
</evidence>
<feature type="non-terminal residue" evidence="2">
    <location>
        <position position="1"/>
    </location>
</feature>
<proteinExistence type="predicted"/>
<keyword evidence="3" id="KW-1185">Reference proteome</keyword>
<dbReference type="Proteomes" id="UP001519887">
    <property type="component" value="Unassembled WGS sequence"/>
</dbReference>
<dbReference type="PANTHER" id="PTHR30137">
    <property type="entry name" value="LUCIFERASE-LIKE MONOOXYGENASE"/>
    <property type="match status" value="1"/>
</dbReference>
<name>A0ABS7CK18_9BACL</name>
<evidence type="ECO:0000313" key="3">
    <source>
        <dbReference type="Proteomes" id="UP001519887"/>
    </source>
</evidence>
<accession>A0ABS7CK18</accession>
<protein>
    <submittedName>
        <fullName evidence="2">LLM class flavin-dependent oxidoreductase</fullName>
    </submittedName>
</protein>
<sequence>AAIHMLGTSVSSAELAAERGYPYAFALFINNDPETAKKAFEVYRSNFNRETGAQPKTILALSVIAADTHEEAVEMAGEFKNVRVTLASGKTVNVGTLEQAEEFARQAGETFTYEIRDADITKGTKETVRARLLELKETYGVDEFIFTTIVKEFDKRIHSFKLLNQAFTELPV</sequence>